<accession>A0A5M3N6U3</accession>
<dbReference type="Proteomes" id="UP000053558">
    <property type="component" value="Unassembled WGS sequence"/>
</dbReference>
<dbReference type="EMBL" id="JH711573">
    <property type="protein sequence ID" value="EIW87159.1"/>
    <property type="molecule type" value="Genomic_DNA"/>
</dbReference>
<evidence type="ECO:0000313" key="2">
    <source>
        <dbReference type="EMBL" id="EIW87159.1"/>
    </source>
</evidence>
<reference evidence="3" key="1">
    <citation type="journal article" date="2012" name="Science">
        <title>The Paleozoic origin of enzymatic lignin decomposition reconstructed from 31 fungal genomes.</title>
        <authorList>
            <person name="Floudas D."/>
            <person name="Binder M."/>
            <person name="Riley R."/>
            <person name="Barry K."/>
            <person name="Blanchette R.A."/>
            <person name="Henrissat B."/>
            <person name="Martinez A.T."/>
            <person name="Otillar R."/>
            <person name="Spatafora J.W."/>
            <person name="Yadav J.S."/>
            <person name="Aerts A."/>
            <person name="Benoit I."/>
            <person name="Boyd A."/>
            <person name="Carlson A."/>
            <person name="Copeland A."/>
            <person name="Coutinho P.M."/>
            <person name="de Vries R.P."/>
            <person name="Ferreira P."/>
            <person name="Findley K."/>
            <person name="Foster B."/>
            <person name="Gaskell J."/>
            <person name="Glotzer D."/>
            <person name="Gorecki P."/>
            <person name="Heitman J."/>
            <person name="Hesse C."/>
            <person name="Hori C."/>
            <person name="Igarashi K."/>
            <person name="Jurgens J.A."/>
            <person name="Kallen N."/>
            <person name="Kersten P."/>
            <person name="Kohler A."/>
            <person name="Kuees U."/>
            <person name="Kumar T.K.A."/>
            <person name="Kuo A."/>
            <person name="LaButti K."/>
            <person name="Larrondo L.F."/>
            <person name="Lindquist E."/>
            <person name="Ling A."/>
            <person name="Lombard V."/>
            <person name="Lucas S."/>
            <person name="Lundell T."/>
            <person name="Martin R."/>
            <person name="McLaughlin D.J."/>
            <person name="Morgenstern I."/>
            <person name="Morin E."/>
            <person name="Murat C."/>
            <person name="Nagy L.G."/>
            <person name="Nolan M."/>
            <person name="Ohm R.A."/>
            <person name="Patyshakuliyeva A."/>
            <person name="Rokas A."/>
            <person name="Ruiz-Duenas F.J."/>
            <person name="Sabat G."/>
            <person name="Salamov A."/>
            <person name="Samejima M."/>
            <person name="Schmutz J."/>
            <person name="Slot J.C."/>
            <person name="St John F."/>
            <person name="Stenlid J."/>
            <person name="Sun H."/>
            <person name="Sun S."/>
            <person name="Syed K."/>
            <person name="Tsang A."/>
            <person name="Wiebenga A."/>
            <person name="Young D."/>
            <person name="Pisabarro A."/>
            <person name="Eastwood D.C."/>
            <person name="Martin F."/>
            <person name="Cullen D."/>
            <person name="Grigoriev I.V."/>
            <person name="Hibbett D.S."/>
        </authorList>
    </citation>
    <scope>NUCLEOTIDE SEQUENCE [LARGE SCALE GENOMIC DNA]</scope>
    <source>
        <strain evidence="3">RWD-64-598 SS2</strain>
    </source>
</reference>
<organism evidence="2 3">
    <name type="scientific">Coniophora puteana (strain RWD-64-598)</name>
    <name type="common">Brown rot fungus</name>
    <dbReference type="NCBI Taxonomy" id="741705"/>
    <lineage>
        <taxon>Eukaryota</taxon>
        <taxon>Fungi</taxon>
        <taxon>Dikarya</taxon>
        <taxon>Basidiomycota</taxon>
        <taxon>Agaricomycotina</taxon>
        <taxon>Agaricomycetes</taxon>
        <taxon>Agaricomycetidae</taxon>
        <taxon>Boletales</taxon>
        <taxon>Coniophorineae</taxon>
        <taxon>Coniophoraceae</taxon>
        <taxon>Coniophora</taxon>
    </lineage>
</organism>
<proteinExistence type="predicted"/>
<comment type="caution">
    <text evidence="2">The sequence shown here is derived from an EMBL/GenBank/DDBJ whole genome shotgun (WGS) entry which is preliminary data.</text>
</comment>
<name>A0A5M3N6U3_CONPW</name>
<dbReference type="KEGG" id="cput:CONPUDRAFT_141398"/>
<evidence type="ECO:0000256" key="1">
    <source>
        <dbReference type="SAM" id="MobiDB-lite"/>
    </source>
</evidence>
<feature type="compositionally biased region" description="Acidic residues" evidence="1">
    <location>
        <begin position="266"/>
        <end position="281"/>
    </location>
</feature>
<feature type="region of interest" description="Disordered" evidence="1">
    <location>
        <begin position="199"/>
        <end position="218"/>
    </location>
</feature>
<gene>
    <name evidence="2" type="ORF">CONPUDRAFT_141398</name>
</gene>
<evidence type="ECO:0000313" key="3">
    <source>
        <dbReference type="Proteomes" id="UP000053558"/>
    </source>
</evidence>
<keyword evidence="3" id="KW-1185">Reference proteome</keyword>
<feature type="region of interest" description="Disordered" evidence="1">
    <location>
        <begin position="229"/>
        <end position="281"/>
    </location>
</feature>
<dbReference type="RefSeq" id="XP_007763741.1">
    <property type="nucleotide sequence ID" value="XM_007765551.1"/>
</dbReference>
<dbReference type="AlphaFoldDB" id="A0A5M3N6U3"/>
<sequence length="281" mass="27866">MRVRSSSIIAATLAATQLSPTRATPVRAARVPISAPDTPTHDSRGADAVQTLGDLLGGLLPPLVPLLTGLGLYDATNPAALIDTASPAMQSAIQQVIQSLKSPNASGVTGTVSGVTGTVGGVVGGVPVVGGVANGVTSAIPGVVSGATGTASGLTGGLTSTIPGLGSFGAVRTNASNAQNAPRTSMDLDSEIDVFTAPRAPPNTPEHRSSMSPVQSPSPLHAFTEQGLGYGPAISGIPTKLDDASAEYSSGAPPPKDYKPLAPIPDIEEESDAFADGDEGC</sequence>
<dbReference type="GeneID" id="19201625"/>
<protein>
    <submittedName>
        <fullName evidence="2">Uncharacterized protein</fullName>
    </submittedName>
</protein>